<dbReference type="AlphaFoldDB" id="A0A316HQ85"/>
<accession>A0A316HQ85</accession>
<evidence type="ECO:0000313" key="3">
    <source>
        <dbReference type="Proteomes" id="UP000245678"/>
    </source>
</evidence>
<keyword evidence="3" id="KW-1185">Reference proteome</keyword>
<protein>
    <submittedName>
        <fullName evidence="2">Uncharacterized protein</fullName>
    </submittedName>
</protein>
<name>A0A316HQ85_9SPHI</name>
<keyword evidence="1" id="KW-1133">Transmembrane helix</keyword>
<feature type="transmembrane region" description="Helical" evidence="1">
    <location>
        <begin position="39"/>
        <end position="61"/>
    </location>
</feature>
<evidence type="ECO:0000256" key="1">
    <source>
        <dbReference type="SAM" id="Phobius"/>
    </source>
</evidence>
<feature type="transmembrane region" description="Helical" evidence="1">
    <location>
        <begin position="100"/>
        <end position="116"/>
    </location>
</feature>
<organism evidence="2 3">
    <name type="scientific">Mucilaginibacter oryzae</name>
    <dbReference type="NCBI Taxonomy" id="468058"/>
    <lineage>
        <taxon>Bacteria</taxon>
        <taxon>Pseudomonadati</taxon>
        <taxon>Bacteroidota</taxon>
        <taxon>Sphingobacteriia</taxon>
        <taxon>Sphingobacteriales</taxon>
        <taxon>Sphingobacteriaceae</taxon>
        <taxon>Mucilaginibacter</taxon>
    </lineage>
</organism>
<feature type="transmembrane region" description="Helical" evidence="1">
    <location>
        <begin position="7"/>
        <end position="27"/>
    </location>
</feature>
<feature type="transmembrane region" description="Helical" evidence="1">
    <location>
        <begin position="68"/>
        <end position="88"/>
    </location>
</feature>
<dbReference type="EMBL" id="QGHA01000001">
    <property type="protein sequence ID" value="PWK80405.1"/>
    <property type="molecule type" value="Genomic_DNA"/>
</dbReference>
<keyword evidence="1" id="KW-0812">Transmembrane</keyword>
<evidence type="ECO:0000313" key="2">
    <source>
        <dbReference type="EMBL" id="PWK80405.1"/>
    </source>
</evidence>
<dbReference type="Proteomes" id="UP000245678">
    <property type="component" value="Unassembled WGS sequence"/>
</dbReference>
<proteinExistence type="predicted"/>
<comment type="caution">
    <text evidence="2">The sequence shown here is derived from an EMBL/GenBank/DDBJ whole genome shotgun (WGS) entry which is preliminary data.</text>
</comment>
<gene>
    <name evidence="2" type="ORF">LX99_00871</name>
</gene>
<sequence length="179" mass="20506">MHANTRNAIFAIIYFAVSVLVTAWFIGQKFGYMTSPGTILLANAVAVFKWIVTVTAAIILLKNNKWFFIRRIAFASFTGTLMFFSVFITRQLPIDSWRQFTYPVLLSFLVMTILYYKAVRDAGLSVKWFVGWLICLAIGLVLQMRVVFGLHPSLMTNNVYQFQTQFKKGRTSLCFTPEV</sequence>
<dbReference type="RefSeq" id="WP_109606696.1">
    <property type="nucleotide sequence ID" value="NZ_QGHA01000001.1"/>
</dbReference>
<reference evidence="2 3" key="1">
    <citation type="submission" date="2018-05" db="EMBL/GenBank/DDBJ databases">
        <title>Genomic Encyclopedia of Archaeal and Bacterial Type Strains, Phase II (KMG-II): from individual species to whole genera.</title>
        <authorList>
            <person name="Goeker M."/>
        </authorList>
    </citation>
    <scope>NUCLEOTIDE SEQUENCE [LARGE SCALE GENOMIC DNA]</scope>
    <source>
        <strain evidence="2 3">DSM 19975</strain>
    </source>
</reference>
<keyword evidence="1" id="KW-0472">Membrane</keyword>
<feature type="transmembrane region" description="Helical" evidence="1">
    <location>
        <begin position="128"/>
        <end position="148"/>
    </location>
</feature>